<organism evidence="8 9">
    <name type="scientific">Lithospermum erythrorhizon</name>
    <name type="common">Purple gromwell</name>
    <name type="synonym">Lithospermum officinale var. erythrorhizon</name>
    <dbReference type="NCBI Taxonomy" id="34254"/>
    <lineage>
        <taxon>Eukaryota</taxon>
        <taxon>Viridiplantae</taxon>
        <taxon>Streptophyta</taxon>
        <taxon>Embryophyta</taxon>
        <taxon>Tracheophyta</taxon>
        <taxon>Spermatophyta</taxon>
        <taxon>Magnoliopsida</taxon>
        <taxon>eudicotyledons</taxon>
        <taxon>Gunneridae</taxon>
        <taxon>Pentapetalae</taxon>
        <taxon>asterids</taxon>
        <taxon>lamiids</taxon>
        <taxon>Boraginales</taxon>
        <taxon>Boraginaceae</taxon>
        <taxon>Boraginoideae</taxon>
        <taxon>Lithospermeae</taxon>
        <taxon>Lithospermum</taxon>
    </lineage>
</organism>
<proteinExistence type="inferred from homology"/>
<dbReference type="GO" id="GO:0005483">
    <property type="term" value="F:soluble NSF attachment protein activity"/>
    <property type="evidence" value="ECO:0007669"/>
    <property type="project" value="UniProtKB-ARBA"/>
</dbReference>
<dbReference type="GO" id="GO:0005774">
    <property type="term" value="C:vacuolar membrane"/>
    <property type="evidence" value="ECO:0007669"/>
    <property type="project" value="TreeGrafter"/>
</dbReference>
<protein>
    <submittedName>
        <fullName evidence="8">Membrane traffic protein</fullName>
    </submittedName>
</protein>
<dbReference type="EMBL" id="BAABME010006303">
    <property type="protein sequence ID" value="GAA0167982.1"/>
    <property type="molecule type" value="Genomic_DNA"/>
</dbReference>
<dbReference type="PANTHER" id="PTHR13768:SF8">
    <property type="entry name" value="ALPHA-SOLUBLE NSF ATTACHMENT PROTEIN"/>
    <property type="match status" value="1"/>
</dbReference>
<dbReference type="Gene3D" id="1.25.40.10">
    <property type="entry name" value="Tetratricopeptide repeat domain"/>
    <property type="match status" value="1"/>
</dbReference>
<comment type="function">
    <text evidence="7">Required for vesicular transport between the endoplasmic reticulum and the Golgi apparatus.</text>
</comment>
<dbReference type="GO" id="GO:0035494">
    <property type="term" value="P:SNARE complex disassembly"/>
    <property type="evidence" value="ECO:0007669"/>
    <property type="project" value="TreeGrafter"/>
</dbReference>
<dbReference type="FunFam" id="1.25.40.10:FF:000049">
    <property type="entry name" value="Alpha-soluble NSF attachment protein-like"/>
    <property type="match status" value="1"/>
</dbReference>
<evidence type="ECO:0000313" key="9">
    <source>
        <dbReference type="Proteomes" id="UP001454036"/>
    </source>
</evidence>
<comment type="similarity">
    <text evidence="2 7">Belongs to the SNAP family.</text>
</comment>
<evidence type="ECO:0000313" key="8">
    <source>
        <dbReference type="EMBL" id="GAA0167982.1"/>
    </source>
</evidence>
<keyword evidence="6 7" id="KW-0472">Membrane</keyword>
<dbReference type="GO" id="GO:0031201">
    <property type="term" value="C:SNARE complex"/>
    <property type="evidence" value="ECO:0007669"/>
    <property type="project" value="TreeGrafter"/>
</dbReference>
<accession>A0AAV3R0W6</accession>
<evidence type="ECO:0000256" key="7">
    <source>
        <dbReference type="RuleBase" id="RU367013"/>
    </source>
</evidence>
<dbReference type="CDD" id="cd15832">
    <property type="entry name" value="SNAP"/>
    <property type="match status" value="1"/>
</dbReference>
<dbReference type="Pfam" id="PF14938">
    <property type="entry name" value="SNAP"/>
    <property type="match status" value="1"/>
</dbReference>
<keyword evidence="3 7" id="KW-0813">Transport</keyword>
<dbReference type="AlphaFoldDB" id="A0AAV3R0W6"/>
<evidence type="ECO:0000256" key="3">
    <source>
        <dbReference type="ARBA" id="ARBA00022448"/>
    </source>
</evidence>
<keyword evidence="5 7" id="KW-0653">Protein transport</keyword>
<evidence type="ECO:0000256" key="4">
    <source>
        <dbReference type="ARBA" id="ARBA00022892"/>
    </source>
</evidence>
<dbReference type="PANTHER" id="PTHR13768">
    <property type="entry name" value="SOLUBLE NSF ATTACHMENT PROTEIN SNAP"/>
    <property type="match status" value="1"/>
</dbReference>
<comment type="caution">
    <text evidence="8">The sequence shown here is derived from an EMBL/GenBank/DDBJ whole genome shotgun (WGS) entry which is preliminary data.</text>
</comment>
<evidence type="ECO:0000256" key="2">
    <source>
        <dbReference type="ARBA" id="ARBA00010050"/>
    </source>
</evidence>
<evidence type="ECO:0000256" key="1">
    <source>
        <dbReference type="ARBA" id="ARBA00004170"/>
    </source>
</evidence>
<reference evidence="8 9" key="1">
    <citation type="submission" date="2024-01" db="EMBL/GenBank/DDBJ databases">
        <title>The complete chloroplast genome sequence of Lithospermum erythrorhizon: insights into the phylogenetic relationship among Boraginaceae species and the maternal lineages of purple gromwells.</title>
        <authorList>
            <person name="Okada T."/>
            <person name="Watanabe K."/>
        </authorList>
    </citation>
    <scope>NUCLEOTIDE SEQUENCE [LARGE SCALE GENOMIC DNA]</scope>
</reference>
<dbReference type="InterPro" id="IPR000744">
    <property type="entry name" value="NSF_attach"/>
</dbReference>
<dbReference type="GO" id="GO:0019905">
    <property type="term" value="F:syntaxin binding"/>
    <property type="evidence" value="ECO:0007669"/>
    <property type="project" value="TreeGrafter"/>
</dbReference>
<dbReference type="Proteomes" id="UP001454036">
    <property type="component" value="Unassembled WGS sequence"/>
</dbReference>
<sequence>MGDHLARAQNLEKKAEKKLQSWDIFGGKLVGAAQLYEEAANSFKLAKSWDEAGAAYVNSANCYIKLDSKDDAVYHYVDAAHCYKKSNINAAITCLEQSVNMFLEMRRFNISARYYKEIAELCEQEENLGKAIYYYDKAAELFESEDVTTSANQCRQKVAQFASQLEQYPKAIEIYEDIAKKSLSNNLLKYGVKGHLLNAGICRLCKGDVVTINNALEHYQDLDPPSFGTREYKLLPDLSAAIYEGDVVRFTNAVKEYDSMTRLSWICLEDKSCFESQGIGEGLKPKELEEDDVAASYSFVGRARELLLVPFVDIRSVSHLKQN</sequence>
<keyword evidence="9" id="KW-1185">Reference proteome</keyword>
<dbReference type="GO" id="GO:0006886">
    <property type="term" value="P:intracellular protein transport"/>
    <property type="evidence" value="ECO:0007669"/>
    <property type="project" value="UniProtKB-UniRule"/>
</dbReference>
<evidence type="ECO:0000256" key="6">
    <source>
        <dbReference type="ARBA" id="ARBA00023136"/>
    </source>
</evidence>
<name>A0AAV3R0W6_LITER</name>
<dbReference type="SUPFAM" id="SSF48452">
    <property type="entry name" value="TPR-like"/>
    <property type="match status" value="1"/>
</dbReference>
<comment type="subcellular location">
    <subcellularLocation>
        <location evidence="1 7">Membrane</location>
        <topology evidence="1 7">Peripheral membrane protein</topology>
    </subcellularLocation>
</comment>
<keyword evidence="4 7" id="KW-0931">ER-Golgi transport</keyword>
<gene>
    <name evidence="8" type="ORF">LIER_22806</name>
</gene>
<evidence type="ECO:0000256" key="5">
    <source>
        <dbReference type="ARBA" id="ARBA00022927"/>
    </source>
</evidence>
<dbReference type="PRINTS" id="PR00448">
    <property type="entry name" value="NSFATTACHMNT"/>
</dbReference>
<dbReference type="InterPro" id="IPR011990">
    <property type="entry name" value="TPR-like_helical_dom_sf"/>
</dbReference>